<dbReference type="RefSeq" id="WP_305994441.1">
    <property type="nucleotide sequence ID" value="NZ_JAVAMP010000026.1"/>
</dbReference>
<sequence length="66" mass="7629">MRQYTTIQGDMWDSISYKMYGTESNMSILIQANTEHMETTIFTAGITLNVPEVETENTNLPPWKRV</sequence>
<accession>A0ABT9J822</accession>
<dbReference type="EMBL" id="JAVAMP010000026">
    <property type="protein sequence ID" value="MDP5277140.1"/>
    <property type="molecule type" value="Genomic_DNA"/>
</dbReference>
<comment type="caution">
    <text evidence="1">The sequence shown here is derived from an EMBL/GenBank/DDBJ whole genome shotgun (WGS) entry which is preliminary data.</text>
</comment>
<proteinExistence type="predicted"/>
<keyword evidence="2" id="KW-1185">Reference proteome</keyword>
<reference evidence="1 2" key="1">
    <citation type="submission" date="2023-08" db="EMBL/GenBank/DDBJ databases">
        <authorList>
            <person name="Park J.-S."/>
        </authorList>
    </citation>
    <scope>NUCLEOTIDE SEQUENCE [LARGE SCALE GENOMIC DNA]</scope>
    <source>
        <strain evidence="1 2">2205SS18-9</strain>
    </source>
</reference>
<dbReference type="Proteomes" id="UP001231941">
    <property type="component" value="Unassembled WGS sequence"/>
</dbReference>
<organism evidence="1 2">
    <name type="scientific">Chengkuizengella axinellae</name>
    <dbReference type="NCBI Taxonomy" id="3064388"/>
    <lineage>
        <taxon>Bacteria</taxon>
        <taxon>Bacillati</taxon>
        <taxon>Bacillota</taxon>
        <taxon>Bacilli</taxon>
        <taxon>Bacillales</taxon>
        <taxon>Paenibacillaceae</taxon>
        <taxon>Chengkuizengella</taxon>
    </lineage>
</organism>
<protein>
    <submittedName>
        <fullName evidence="1">Tail protein X</fullName>
    </submittedName>
</protein>
<gene>
    <name evidence="1" type="ORF">Q5Y73_23880</name>
</gene>
<dbReference type="InterPro" id="IPR008861">
    <property type="entry name" value="GpX-like"/>
</dbReference>
<evidence type="ECO:0000313" key="2">
    <source>
        <dbReference type="Proteomes" id="UP001231941"/>
    </source>
</evidence>
<name>A0ABT9J822_9BACL</name>
<dbReference type="Pfam" id="PF05489">
    <property type="entry name" value="Phage_tail_X"/>
    <property type="match status" value="1"/>
</dbReference>
<evidence type="ECO:0000313" key="1">
    <source>
        <dbReference type="EMBL" id="MDP5277140.1"/>
    </source>
</evidence>